<keyword evidence="2" id="KW-1185">Reference proteome</keyword>
<sequence length="166" mass="18287">MALQDLWLEGIDVDAALYDIRDDDTQAWEVRALAGASIGIDPIAGLRAVIELSTAMERIVRGENDGKAQLASILGRAGDDYQRCLWYTVAGRDPLAVATSFGELEKLMAARAMLWVEADDRGLTPAKADNPYWTTRPEGPPATFSDHFELGEHWTPFLPSELLPED</sequence>
<keyword evidence="1" id="KW-0614">Plasmid</keyword>
<dbReference type="Proteomes" id="UP000030907">
    <property type="component" value="Plasmid pSfKp5.2"/>
</dbReference>
<geneLocation type="plasmid" evidence="1 2">
    <name>pSfKp5.2</name>
</geneLocation>
<dbReference type="AlphaFoldDB" id="A0A0A7PNQ0"/>
<protein>
    <submittedName>
        <fullName evidence="1">Uncharacterized protein</fullName>
    </submittedName>
</protein>
<accession>A0A0A7PNQ0</accession>
<evidence type="ECO:0000313" key="1">
    <source>
        <dbReference type="EMBL" id="AJA11650.1"/>
    </source>
</evidence>
<dbReference type="OrthoDB" id="7390680at2"/>
<dbReference type="KEGG" id="sphk:SKP52_24040"/>
<name>A0A0A7PNQ0_9SPHN</name>
<evidence type="ECO:0000313" key="2">
    <source>
        <dbReference type="Proteomes" id="UP000030907"/>
    </source>
</evidence>
<reference evidence="1 2" key="1">
    <citation type="journal article" date="2015" name="Int. J. Syst. Evol. Microbiol.">
        <title>Description of Sphingopyxis fribergensis sp. nov. - a soil bacterium with the ability to degrade styrene and phenylacetic acid.</title>
        <authorList>
            <person name="Oelschlagel M."/>
            <person name="Ruckert C."/>
            <person name="Kalinowski J."/>
            <person name="Schmidt G."/>
            <person name="Schlomann M."/>
            <person name="Tischler D."/>
        </authorList>
    </citation>
    <scope>NUCLEOTIDE SEQUENCE [LARGE SCALE GENOMIC DNA]</scope>
    <source>
        <strain evidence="1 2">Kp5.2</strain>
        <plasmid evidence="1">pSfKp5.2</plasmid>
    </source>
</reference>
<proteinExistence type="predicted"/>
<organism evidence="1 2">
    <name type="scientific">Sphingopyxis fribergensis</name>
    <dbReference type="NCBI Taxonomy" id="1515612"/>
    <lineage>
        <taxon>Bacteria</taxon>
        <taxon>Pseudomonadati</taxon>
        <taxon>Pseudomonadota</taxon>
        <taxon>Alphaproteobacteria</taxon>
        <taxon>Sphingomonadales</taxon>
        <taxon>Sphingomonadaceae</taxon>
        <taxon>Sphingopyxis</taxon>
    </lineage>
</organism>
<dbReference type="RefSeq" id="WP_052182085.1">
    <property type="nucleotide sequence ID" value="NZ_CP009123.1"/>
</dbReference>
<gene>
    <name evidence="1" type="ORF">SKP52_24040</name>
</gene>
<dbReference type="HOGENOM" id="CLU_1617971_0_0_5"/>
<dbReference type="EMBL" id="CP009123">
    <property type="protein sequence ID" value="AJA11650.1"/>
    <property type="molecule type" value="Genomic_DNA"/>
</dbReference>